<feature type="short sequence motif" description="DGA/G" evidence="6">
    <location>
        <begin position="781"/>
        <end position="783"/>
    </location>
</feature>
<dbReference type="EnsemblPlants" id="Pp3c14_24720V3.3">
    <property type="protein sequence ID" value="Pp3c14_24720V3.3"/>
    <property type="gene ID" value="Pp3c14_24720"/>
</dbReference>
<keyword evidence="5 6" id="KW-0443">Lipid metabolism</keyword>
<evidence type="ECO:0000256" key="4">
    <source>
        <dbReference type="ARBA" id="ARBA00022963"/>
    </source>
</evidence>
<evidence type="ECO:0000259" key="9">
    <source>
        <dbReference type="PROSITE" id="PS51635"/>
    </source>
</evidence>
<sequence>MSWVTGWKRQVDTFHLTLGYGDQVQSPNLELLKNSQHLKSDIGSDLLSSCRYRVELDWSAGDDEDQVVLKLQSLIMITLPAPQDDIHVSFTLTPPTNEESGNHVENETFKNVQIKMEVQKRGELLRVVSLSRTVGSGPSGDGLSVLTRLVAPGSSVDHVPRATVSEELLGCSRNYRSITILNLSNCFLTTIPSDLMKLPLLEKLYLDNNKLTLLPPEVGQLTRLQVLQCDHNALVSVPAELRQCIELVELSLEYNKLVRPLLDFRAMSKLRVLRLFGNPLEFLPEIIPCANLRHLSLANVRIEGDQDLSTIKVDIEAEAASYFVASKHKLSVFFALIFRFSSCQHPLLASALAKMAQDDSNRSVIGKDEGALRQLLSMMLSDDPHVVDQACVALASLAVDGAVGVRLMRADLVQAIEMVLRNTSNEDELLISVLQVLMNLAFTSDAVASRVLTKEILKRLKILCVHRSPEVQRHALLTVGNLAFCWENRRTLVASESLRDLLLRQASGTNAIVCKAAARALAILGENEYLRRAVRGRPISKRGLRILSMDGGGMRGMATVQMLRNIEKGTGRRIHEIFDLICGTSTGGMLAVALGIKRMDLDQCENIYKSLGKLVFAEPIPKDNEAATWREKIDQVYKSSSQNFRVVVHGSKHNAEQFEHLLKEMCADEEGDLLIESAVKGVPKVFVVSALVSVTPAQPFVFRNYQYPPGTPETAPSTNDGPAASVSGTPATATPLTTQVGPRRSAFIGSCKHRIWEAIRASSAAPYYLDDFSQESNRWQDGAIVANNPTIIALREAQLIWPDTQVDCLVSVGCGNVPTKARGKGGWRYLDTGQVLIESACSVERAEEALDTLLPMLPNLQYFRFNPIDDRCDMELDETDAAVWSKLETATQEYVDANAAVFQAACNVLSPPPQADGLWHDKARSTRGGTRGSQLGKGDESVVAGIGWRRRILLVEGCRSPELVKPWRHARIVEAFCARHGLKLELFSYENPPPPITSLRTSNSPFASPLLGSRSPGLYSSEPGLESFKNHDGIPPLSLDPHLMKGIHSLPSSPPLGSRQLAPPVMALQEKLHGSNQVGVVHLALHSDQNGMILSWRSDLLAVAEPGENATEFLQNVINSLRLGLAGKTRAQLPPISNLAGLVAGFPRFSVGGTLYSFMGRHTQVLADGQEVGAYIFRRILASVHLTPDDVRWMVGGWRDRLVLCTGKQGPPETLVKAFLDAGAKAVVVPTIKTDMQAAEGDVLTRSGRPNTQDVNDAGRFVIADDDDEGDSDESSPESDWEDSDFDRKEKLMERQEAEEKDLAAFVGVIYDALFRQGLGIETALQLAMEVHPKQHYKCIMPTT</sequence>
<dbReference type="GO" id="GO:0006631">
    <property type="term" value="P:fatty acid metabolic process"/>
    <property type="evidence" value="ECO:0000318"/>
    <property type="project" value="GO_Central"/>
</dbReference>
<dbReference type="InterPro" id="IPR016035">
    <property type="entry name" value="Acyl_Trfase/lysoPLipase"/>
</dbReference>
<feature type="domain" description="PNPLA" evidence="9">
    <location>
        <begin position="547"/>
        <end position="794"/>
    </location>
</feature>
<dbReference type="SUPFAM" id="SSF48371">
    <property type="entry name" value="ARM repeat"/>
    <property type="match status" value="1"/>
</dbReference>
<gene>
    <name evidence="11" type="primary">LOC112291288</name>
    <name evidence="10" type="ORF">PHYPA_018995</name>
</gene>
<dbReference type="InterPro" id="IPR045217">
    <property type="entry name" value="PNPLA8-like"/>
</dbReference>
<dbReference type="EnsemblPlants" id="Pp3c14_24720V3.1">
    <property type="protein sequence ID" value="Pp3c14_24720V3.1"/>
    <property type="gene ID" value="Pp3c14_24720"/>
</dbReference>
<dbReference type="OrthoDB" id="630895at2759"/>
<dbReference type="SUPFAM" id="SSF52151">
    <property type="entry name" value="FabD/lysophospholipase-like"/>
    <property type="match status" value="1"/>
</dbReference>
<dbReference type="CDD" id="cd07211">
    <property type="entry name" value="Pat_PNPLA8"/>
    <property type="match status" value="1"/>
</dbReference>
<dbReference type="Gene3D" id="1.25.10.10">
    <property type="entry name" value="Leucine-rich Repeat Variant"/>
    <property type="match status" value="1"/>
</dbReference>
<dbReference type="STRING" id="3218.A0A2K1JJ71"/>
<evidence type="ECO:0000256" key="7">
    <source>
        <dbReference type="RuleBase" id="RU361262"/>
    </source>
</evidence>
<dbReference type="Gramene" id="Pp3c14_24720V3.2">
    <property type="protein sequence ID" value="Pp3c14_24720V3.2"/>
    <property type="gene ID" value="Pp3c14_24720"/>
</dbReference>
<feature type="region of interest" description="Disordered" evidence="8">
    <location>
        <begin position="1243"/>
        <end position="1288"/>
    </location>
</feature>
<dbReference type="PaxDb" id="3218-PP1S69_157V6.1"/>
<evidence type="ECO:0000256" key="5">
    <source>
        <dbReference type="ARBA" id="ARBA00023098"/>
    </source>
</evidence>
<dbReference type="OMA" id="CWENRRT"/>
<dbReference type="Gene3D" id="3.40.1090.10">
    <property type="entry name" value="Cytosolic phospholipase A2 catalytic domain"/>
    <property type="match status" value="1"/>
</dbReference>
<dbReference type="InterPro" id="IPR003591">
    <property type="entry name" value="Leu-rich_rpt_typical-subtyp"/>
</dbReference>
<dbReference type="Gramene" id="Pp3c14_24720V3.1">
    <property type="protein sequence ID" value="Pp3c14_24720V3.1"/>
    <property type="gene ID" value="Pp3c14_24720"/>
</dbReference>
<comment type="domain">
    <text evidence="7">The nitrogen atoms of the two glycine residues in the GGXR motif define the oxyanion hole, and stabilize the oxyanion that forms during the nucleophilic attack by the catalytic serine during substrate cleavage.</text>
</comment>
<evidence type="ECO:0000256" key="2">
    <source>
        <dbReference type="ARBA" id="ARBA00022737"/>
    </source>
</evidence>
<dbReference type="GO" id="GO:0004620">
    <property type="term" value="F:phospholipase activity"/>
    <property type="evidence" value="ECO:0000318"/>
    <property type="project" value="GO_Central"/>
</dbReference>
<feature type="compositionally biased region" description="Polar residues" evidence="8">
    <location>
        <begin position="714"/>
        <end position="739"/>
    </location>
</feature>
<dbReference type="EC" id="3.1.1.-" evidence="7"/>
<comment type="similarity">
    <text evidence="7">Belongs to the patatin family.</text>
</comment>
<dbReference type="EMBL" id="ABEU02000014">
    <property type="protein sequence ID" value="PNR41592.1"/>
    <property type="molecule type" value="Genomic_DNA"/>
</dbReference>
<dbReference type="RefSeq" id="XP_024394239.1">
    <property type="nucleotide sequence ID" value="XM_024538471.2"/>
</dbReference>
<dbReference type="GeneID" id="112291288"/>
<evidence type="ECO:0000313" key="10">
    <source>
        <dbReference type="EMBL" id="PNR41592.1"/>
    </source>
</evidence>
<dbReference type="KEGG" id="ppp:112291288"/>
<proteinExistence type="inferred from homology"/>
<dbReference type="Gene3D" id="3.80.10.10">
    <property type="entry name" value="Ribonuclease Inhibitor"/>
    <property type="match status" value="1"/>
</dbReference>
<feature type="active site" description="Proton acceptor" evidence="6">
    <location>
        <position position="781"/>
    </location>
</feature>
<keyword evidence="12" id="KW-1185">Reference proteome</keyword>
<dbReference type="PROSITE" id="PS51635">
    <property type="entry name" value="PNPLA"/>
    <property type="match status" value="1"/>
</dbReference>
<feature type="compositionally biased region" description="Acidic residues" evidence="8">
    <location>
        <begin position="1264"/>
        <end position="1285"/>
    </location>
</feature>
<keyword evidence="3 6" id="KW-0378">Hydrolase</keyword>
<dbReference type="InterPro" id="IPR016024">
    <property type="entry name" value="ARM-type_fold"/>
</dbReference>
<organism evidence="10">
    <name type="scientific">Physcomitrium patens</name>
    <name type="common">Spreading-leaved earth moss</name>
    <name type="synonym">Physcomitrella patens</name>
    <dbReference type="NCBI Taxonomy" id="3218"/>
    <lineage>
        <taxon>Eukaryota</taxon>
        <taxon>Viridiplantae</taxon>
        <taxon>Streptophyta</taxon>
        <taxon>Embryophyta</taxon>
        <taxon>Bryophyta</taxon>
        <taxon>Bryophytina</taxon>
        <taxon>Bryopsida</taxon>
        <taxon>Funariidae</taxon>
        <taxon>Funariales</taxon>
        <taxon>Funariaceae</taxon>
        <taxon>Physcomitrium</taxon>
    </lineage>
</organism>
<keyword evidence="1" id="KW-0433">Leucine-rich repeat</keyword>
<protein>
    <recommendedName>
        <fullName evidence="7">Patatin</fullName>
        <ecNumber evidence="7">3.1.1.-</ecNumber>
    </recommendedName>
</protein>
<dbReference type="InterPro" id="IPR011989">
    <property type="entry name" value="ARM-like"/>
</dbReference>
<dbReference type="InterPro" id="IPR032675">
    <property type="entry name" value="LRR_dom_sf"/>
</dbReference>
<feature type="short sequence motif" description="GXSXG" evidence="6">
    <location>
        <begin position="583"/>
        <end position="587"/>
    </location>
</feature>
<accession>A0A2K1JJ71</accession>
<reference evidence="10 12" key="1">
    <citation type="journal article" date="2008" name="Science">
        <title>The Physcomitrella genome reveals evolutionary insights into the conquest of land by plants.</title>
        <authorList>
            <person name="Rensing S."/>
            <person name="Lang D."/>
            <person name="Zimmer A."/>
            <person name="Terry A."/>
            <person name="Salamov A."/>
            <person name="Shapiro H."/>
            <person name="Nishiyama T."/>
            <person name="Perroud P.-F."/>
            <person name="Lindquist E."/>
            <person name="Kamisugi Y."/>
            <person name="Tanahashi T."/>
            <person name="Sakakibara K."/>
            <person name="Fujita T."/>
            <person name="Oishi K."/>
            <person name="Shin-I T."/>
            <person name="Kuroki Y."/>
            <person name="Toyoda A."/>
            <person name="Suzuki Y."/>
            <person name="Hashimoto A."/>
            <person name="Yamaguchi K."/>
            <person name="Sugano A."/>
            <person name="Kohara Y."/>
            <person name="Fujiyama A."/>
            <person name="Anterola A."/>
            <person name="Aoki S."/>
            <person name="Ashton N."/>
            <person name="Barbazuk W.B."/>
            <person name="Barker E."/>
            <person name="Bennetzen J."/>
            <person name="Bezanilla M."/>
            <person name="Blankenship R."/>
            <person name="Cho S.H."/>
            <person name="Dutcher S."/>
            <person name="Estelle M."/>
            <person name="Fawcett J.A."/>
            <person name="Gundlach H."/>
            <person name="Hanada K."/>
            <person name="Heyl A."/>
            <person name="Hicks K.A."/>
            <person name="Hugh J."/>
            <person name="Lohr M."/>
            <person name="Mayer K."/>
            <person name="Melkozernov A."/>
            <person name="Murata T."/>
            <person name="Nelson D."/>
            <person name="Pils B."/>
            <person name="Prigge M."/>
            <person name="Reiss B."/>
            <person name="Renner T."/>
            <person name="Rombauts S."/>
            <person name="Rushton P."/>
            <person name="Sanderfoot A."/>
            <person name="Schween G."/>
            <person name="Shiu S.-H."/>
            <person name="Stueber K."/>
            <person name="Theodoulou F.L."/>
            <person name="Tu H."/>
            <person name="Van de Peer Y."/>
            <person name="Verrier P.J."/>
            <person name="Waters E."/>
            <person name="Wood A."/>
            <person name="Yang L."/>
            <person name="Cove D."/>
            <person name="Cuming A."/>
            <person name="Hasebe M."/>
            <person name="Lucas S."/>
            <person name="Mishler D.B."/>
            <person name="Reski R."/>
            <person name="Grigoriev I."/>
            <person name="Quatrano R.S."/>
            <person name="Boore J.L."/>
        </authorList>
    </citation>
    <scope>NUCLEOTIDE SEQUENCE [LARGE SCALE GENOMIC DNA]</scope>
    <source>
        <strain evidence="11 12">cv. Gransden 2004</strain>
    </source>
</reference>
<dbReference type="SUPFAM" id="SSF52058">
    <property type="entry name" value="L domain-like"/>
    <property type="match status" value="1"/>
</dbReference>
<evidence type="ECO:0000256" key="6">
    <source>
        <dbReference type="PROSITE-ProRule" id="PRU01161"/>
    </source>
</evidence>
<name>A0A2K1JJ71_PHYPA</name>
<dbReference type="InterPro" id="IPR002641">
    <property type="entry name" value="PNPLA_dom"/>
</dbReference>
<dbReference type="SMART" id="SM00369">
    <property type="entry name" value="LRR_TYP"/>
    <property type="match status" value="3"/>
</dbReference>
<evidence type="ECO:0000313" key="11">
    <source>
        <dbReference type="EnsemblPlants" id="Pp3c14_24720V3.1"/>
    </source>
</evidence>
<dbReference type="PANTHER" id="PTHR24185:SF1">
    <property type="entry name" value="CALCIUM-INDEPENDENT PHOSPHOLIPASE A2-GAMMA"/>
    <property type="match status" value="1"/>
</dbReference>
<dbReference type="GO" id="GO:0016020">
    <property type="term" value="C:membrane"/>
    <property type="evidence" value="ECO:0000318"/>
    <property type="project" value="GO_Central"/>
</dbReference>
<dbReference type="EnsemblPlants" id="Pp3c14_24720V3.2">
    <property type="protein sequence ID" value="Pp3c14_24720V3.2"/>
    <property type="gene ID" value="Pp3c14_24720"/>
</dbReference>
<feature type="region of interest" description="Disordered" evidence="8">
    <location>
        <begin position="711"/>
        <end position="739"/>
    </location>
</feature>
<evidence type="ECO:0000313" key="12">
    <source>
        <dbReference type="Proteomes" id="UP000006727"/>
    </source>
</evidence>
<reference evidence="10 12" key="2">
    <citation type="journal article" date="2018" name="Plant J.">
        <title>The Physcomitrella patens chromosome-scale assembly reveals moss genome structure and evolution.</title>
        <authorList>
            <person name="Lang D."/>
            <person name="Ullrich K.K."/>
            <person name="Murat F."/>
            <person name="Fuchs J."/>
            <person name="Jenkins J."/>
            <person name="Haas F.B."/>
            <person name="Piednoel M."/>
            <person name="Gundlach H."/>
            <person name="Van Bel M."/>
            <person name="Meyberg R."/>
            <person name="Vives C."/>
            <person name="Morata J."/>
            <person name="Symeonidi A."/>
            <person name="Hiss M."/>
            <person name="Muchero W."/>
            <person name="Kamisugi Y."/>
            <person name="Saleh O."/>
            <person name="Blanc G."/>
            <person name="Decker E.L."/>
            <person name="van Gessel N."/>
            <person name="Grimwood J."/>
            <person name="Hayes R.D."/>
            <person name="Graham S.W."/>
            <person name="Gunter L.E."/>
            <person name="McDaniel S.F."/>
            <person name="Hoernstein S.N.W."/>
            <person name="Larsson A."/>
            <person name="Li F.W."/>
            <person name="Perroud P.F."/>
            <person name="Phillips J."/>
            <person name="Ranjan P."/>
            <person name="Rokshar D.S."/>
            <person name="Rothfels C.J."/>
            <person name="Schneider L."/>
            <person name="Shu S."/>
            <person name="Stevenson D.W."/>
            <person name="Thummler F."/>
            <person name="Tillich M."/>
            <person name="Villarreal Aguilar J.C."/>
            <person name="Widiez T."/>
            <person name="Wong G.K."/>
            <person name="Wymore A."/>
            <person name="Zhang Y."/>
            <person name="Zimmer A.D."/>
            <person name="Quatrano R.S."/>
            <person name="Mayer K.F.X."/>
            <person name="Goodstein D."/>
            <person name="Casacuberta J.M."/>
            <person name="Vandepoele K."/>
            <person name="Reski R."/>
            <person name="Cuming A.C."/>
            <person name="Tuskan G.A."/>
            <person name="Maumus F."/>
            <person name="Salse J."/>
            <person name="Schmutz J."/>
            <person name="Rensing S.A."/>
        </authorList>
    </citation>
    <scope>NUCLEOTIDE SEQUENCE [LARGE SCALE GENOMIC DNA]</scope>
    <source>
        <strain evidence="11 12">cv. Gransden 2004</strain>
    </source>
</reference>
<dbReference type="Proteomes" id="UP000006727">
    <property type="component" value="Chromosome 14"/>
</dbReference>
<comment type="function">
    <text evidence="7">Lipolytic acyl hydrolase (LAH).</text>
</comment>
<keyword evidence="4 6" id="KW-0442">Lipid degradation</keyword>
<dbReference type="FunCoup" id="A0A2K1JJ71">
    <property type="interactions" value="1"/>
</dbReference>
<keyword evidence="2" id="KW-0677">Repeat</keyword>
<dbReference type="GO" id="GO:0016042">
    <property type="term" value="P:lipid catabolic process"/>
    <property type="evidence" value="ECO:0007669"/>
    <property type="project" value="UniProtKB-UniRule"/>
</dbReference>
<feature type="short sequence motif" description="GXGXXG" evidence="6">
    <location>
        <begin position="551"/>
        <end position="556"/>
    </location>
</feature>
<dbReference type="Pfam" id="PF00560">
    <property type="entry name" value="LRR_1"/>
    <property type="match status" value="2"/>
</dbReference>
<feature type="active site" description="Nucleophile" evidence="6">
    <location>
        <position position="585"/>
    </location>
</feature>
<reference evidence="11" key="3">
    <citation type="submission" date="2020-12" db="UniProtKB">
        <authorList>
            <consortium name="EnsemblPlants"/>
        </authorList>
    </citation>
    <scope>IDENTIFICATION</scope>
</reference>
<dbReference type="Pfam" id="PF01734">
    <property type="entry name" value="Patatin"/>
    <property type="match status" value="1"/>
</dbReference>
<evidence type="ECO:0000256" key="8">
    <source>
        <dbReference type="SAM" id="MobiDB-lite"/>
    </source>
</evidence>
<evidence type="ECO:0000256" key="1">
    <source>
        <dbReference type="ARBA" id="ARBA00022614"/>
    </source>
</evidence>
<dbReference type="InterPro" id="IPR001611">
    <property type="entry name" value="Leu-rich_rpt"/>
</dbReference>
<dbReference type="PANTHER" id="PTHR24185">
    <property type="entry name" value="CALCIUM-INDEPENDENT PHOSPHOLIPASE A2-GAMMA"/>
    <property type="match status" value="1"/>
</dbReference>
<dbReference type="Gramene" id="Pp3c14_24720V3.3">
    <property type="protein sequence ID" value="Pp3c14_24720V3.3"/>
    <property type="gene ID" value="Pp3c14_24720"/>
</dbReference>
<evidence type="ECO:0000256" key="3">
    <source>
        <dbReference type="ARBA" id="ARBA00022801"/>
    </source>
</evidence>